<keyword evidence="1" id="KW-0732">Signal</keyword>
<proteinExistence type="predicted"/>
<dbReference type="OrthoDB" id="2581067at2759"/>
<sequence length="197" mass="20402">MHCRAHIPTSLLSLLLAWCLIPLASVRAYFIVNSPVSGTVWANGAANPVQWTKGLEDGVDSFDIELTRLSQQGLTFVAQGVPSTLSTINVFLQDVPTGNDYYLLFLNSTHGLMYATSQKFSIVASANASTPAAATGAPTVTVSGAPNPLQAFATTFPPSANGVASPAWRALDGALPQAAAVLCTMALGVLGGAWAVL</sequence>
<evidence type="ECO:0000313" key="2">
    <source>
        <dbReference type="EMBL" id="OCH86592.1"/>
    </source>
</evidence>
<gene>
    <name evidence="2" type="ORF">OBBRIDRAFT_797049</name>
</gene>
<organism evidence="2 3">
    <name type="scientific">Obba rivulosa</name>
    <dbReference type="NCBI Taxonomy" id="1052685"/>
    <lineage>
        <taxon>Eukaryota</taxon>
        <taxon>Fungi</taxon>
        <taxon>Dikarya</taxon>
        <taxon>Basidiomycota</taxon>
        <taxon>Agaricomycotina</taxon>
        <taxon>Agaricomycetes</taxon>
        <taxon>Polyporales</taxon>
        <taxon>Gelatoporiaceae</taxon>
        <taxon>Obba</taxon>
    </lineage>
</organism>
<dbReference type="Proteomes" id="UP000250043">
    <property type="component" value="Unassembled WGS sequence"/>
</dbReference>
<name>A0A8E2DH19_9APHY</name>
<evidence type="ECO:0000256" key="1">
    <source>
        <dbReference type="SAM" id="SignalP"/>
    </source>
</evidence>
<feature type="chain" id="PRO_5035001724" description="Ser-Thr-rich glycosyl-phosphatidyl-inositol-anchored membrane family-domain-containing protein" evidence="1">
    <location>
        <begin position="29"/>
        <end position="197"/>
    </location>
</feature>
<evidence type="ECO:0000313" key="3">
    <source>
        <dbReference type="Proteomes" id="UP000250043"/>
    </source>
</evidence>
<keyword evidence="3" id="KW-1185">Reference proteome</keyword>
<reference evidence="2 3" key="1">
    <citation type="submission" date="2016-07" db="EMBL/GenBank/DDBJ databases">
        <title>Draft genome of the white-rot fungus Obba rivulosa 3A-2.</title>
        <authorList>
            <consortium name="DOE Joint Genome Institute"/>
            <person name="Miettinen O."/>
            <person name="Riley R."/>
            <person name="Acob R."/>
            <person name="Barry K."/>
            <person name="Cullen D."/>
            <person name="De Vries R."/>
            <person name="Hainaut M."/>
            <person name="Hatakka A."/>
            <person name="Henrissat B."/>
            <person name="Hilden K."/>
            <person name="Kuo R."/>
            <person name="Labutti K."/>
            <person name="Lipzen A."/>
            <person name="Makela M.R."/>
            <person name="Sandor L."/>
            <person name="Spatafora J.W."/>
            <person name="Grigoriev I.V."/>
            <person name="Hibbett D.S."/>
        </authorList>
    </citation>
    <scope>NUCLEOTIDE SEQUENCE [LARGE SCALE GENOMIC DNA]</scope>
    <source>
        <strain evidence="2 3">3A-2</strain>
    </source>
</reference>
<feature type="signal peptide" evidence="1">
    <location>
        <begin position="1"/>
        <end position="28"/>
    </location>
</feature>
<accession>A0A8E2DH19</accession>
<protein>
    <recommendedName>
        <fullName evidence="4">Ser-Thr-rich glycosyl-phosphatidyl-inositol-anchored membrane family-domain-containing protein</fullName>
    </recommendedName>
</protein>
<dbReference type="EMBL" id="KV722520">
    <property type="protein sequence ID" value="OCH86592.1"/>
    <property type="molecule type" value="Genomic_DNA"/>
</dbReference>
<dbReference type="AlphaFoldDB" id="A0A8E2DH19"/>
<evidence type="ECO:0008006" key="4">
    <source>
        <dbReference type="Google" id="ProtNLM"/>
    </source>
</evidence>